<dbReference type="GO" id="GO:0030410">
    <property type="term" value="F:nicotianamine synthase activity"/>
    <property type="evidence" value="ECO:0007669"/>
    <property type="project" value="InterPro"/>
</dbReference>
<dbReference type="OrthoDB" id="1956540at2"/>
<dbReference type="GO" id="GO:0032259">
    <property type="term" value="P:methylation"/>
    <property type="evidence" value="ECO:0007669"/>
    <property type="project" value="UniProtKB-KW"/>
</dbReference>
<dbReference type="GO" id="GO:0030418">
    <property type="term" value="P:nicotianamine biosynthetic process"/>
    <property type="evidence" value="ECO:0007669"/>
    <property type="project" value="InterPro"/>
</dbReference>
<proteinExistence type="predicted"/>
<dbReference type="PANTHER" id="PTHR32266">
    <property type="entry name" value="NICOTIANAMINE SYNTHASE 3"/>
    <property type="match status" value="1"/>
</dbReference>
<dbReference type="CDD" id="cd02440">
    <property type="entry name" value="AdoMet_MTases"/>
    <property type="match status" value="1"/>
</dbReference>
<accession>A0A1H3SMU5</accession>
<dbReference type="Gene3D" id="3.40.50.150">
    <property type="entry name" value="Vaccinia Virus protein VP39"/>
    <property type="match status" value="1"/>
</dbReference>
<gene>
    <name evidence="4" type="ORF">SAMN05421736_111107</name>
</gene>
<dbReference type="PANTHER" id="PTHR32266:SF12">
    <property type="entry name" value="NICOTIANAMINE SYNTHASE 3"/>
    <property type="match status" value="1"/>
</dbReference>
<reference evidence="5" key="1">
    <citation type="submission" date="2016-10" db="EMBL/GenBank/DDBJ databases">
        <authorList>
            <person name="Varghese N."/>
            <person name="Submissions S."/>
        </authorList>
    </citation>
    <scope>NUCLEOTIDE SEQUENCE [LARGE SCALE GENOMIC DNA]</scope>
    <source>
        <strain evidence="5">SP</strain>
    </source>
</reference>
<dbReference type="SUPFAM" id="SSF53335">
    <property type="entry name" value="S-adenosyl-L-methionine-dependent methyltransferases"/>
    <property type="match status" value="1"/>
</dbReference>
<evidence type="ECO:0000313" key="5">
    <source>
        <dbReference type="Proteomes" id="UP000198935"/>
    </source>
</evidence>
<organism evidence="4 5">
    <name type="scientific">Evansella caseinilytica</name>
    <dbReference type="NCBI Taxonomy" id="1503961"/>
    <lineage>
        <taxon>Bacteria</taxon>
        <taxon>Bacillati</taxon>
        <taxon>Bacillota</taxon>
        <taxon>Bacilli</taxon>
        <taxon>Bacillales</taxon>
        <taxon>Bacillaceae</taxon>
        <taxon>Evansella</taxon>
    </lineage>
</organism>
<dbReference type="GO" id="GO:0008168">
    <property type="term" value="F:methyltransferase activity"/>
    <property type="evidence" value="ECO:0007669"/>
    <property type="project" value="UniProtKB-KW"/>
</dbReference>
<keyword evidence="2" id="KW-0949">S-adenosyl-L-methionine</keyword>
<sequence length="264" mass="30455">MTAIKTFQDDLKAFLEKFTASAEKFDGTIRHCSELEQLINEYTSFITSKHKKKIWKQLELQTSSEWRQLAADLRRESAQCVAMMEKYRALKLLYGKEELTDYFQNIESCIEREFQRFPITSDAKVLLVGSGAFPMTPLLIARRTMAEVVGIDIDDEAIQLGRNVIEKLGNGLHIRLVNQSLEKLPFIKHATHVIFSSTVEAKYDMLHQLHALTKTNVVVAVRYGDQLKSLFNYPMREVDAQKWKLAEKIVQPNHIFDIALYKKA</sequence>
<dbReference type="AlphaFoldDB" id="A0A1H3SMU5"/>
<evidence type="ECO:0000313" key="4">
    <source>
        <dbReference type="EMBL" id="SDZ38881.1"/>
    </source>
</evidence>
<protein>
    <submittedName>
        <fullName evidence="4">Methyltransferase domain-containing protein</fullName>
    </submittedName>
</protein>
<dbReference type="InterPro" id="IPR029063">
    <property type="entry name" value="SAM-dependent_MTases_sf"/>
</dbReference>
<keyword evidence="5" id="KW-1185">Reference proteome</keyword>
<feature type="domain" description="Methyltransferase" evidence="3">
    <location>
        <begin position="120"/>
        <end position="235"/>
    </location>
</feature>
<evidence type="ECO:0000256" key="2">
    <source>
        <dbReference type="ARBA" id="ARBA00022691"/>
    </source>
</evidence>
<evidence type="ECO:0000259" key="3">
    <source>
        <dbReference type="Pfam" id="PF13847"/>
    </source>
</evidence>
<name>A0A1H3SMU5_9BACI</name>
<dbReference type="InterPro" id="IPR004298">
    <property type="entry name" value="Nicotian_synth"/>
</dbReference>
<keyword evidence="1 4" id="KW-0808">Transferase</keyword>
<dbReference type="Pfam" id="PF13847">
    <property type="entry name" value="Methyltransf_31"/>
    <property type="match status" value="1"/>
</dbReference>
<dbReference type="EMBL" id="FNPI01000011">
    <property type="protein sequence ID" value="SDZ38881.1"/>
    <property type="molecule type" value="Genomic_DNA"/>
</dbReference>
<keyword evidence="4" id="KW-0489">Methyltransferase</keyword>
<evidence type="ECO:0000256" key="1">
    <source>
        <dbReference type="ARBA" id="ARBA00022679"/>
    </source>
</evidence>
<dbReference type="STRING" id="1503961.SAMN05421736_111107"/>
<dbReference type="InterPro" id="IPR025714">
    <property type="entry name" value="Methyltranfer_dom"/>
</dbReference>
<dbReference type="Proteomes" id="UP000198935">
    <property type="component" value="Unassembled WGS sequence"/>
</dbReference>